<dbReference type="AlphaFoldDB" id="A0A1L3PZQ6"/>
<evidence type="ECO:0000313" key="1">
    <source>
        <dbReference type="EMBL" id="APH38083.1"/>
    </source>
</evidence>
<dbReference type="STRING" id="2177.BHR79_00370"/>
<dbReference type="EMBL" id="RJJG01000001">
    <property type="protein sequence ID" value="RNI11053.1"/>
    <property type="molecule type" value="Genomic_DNA"/>
</dbReference>
<evidence type="ECO:0000313" key="6">
    <source>
        <dbReference type="Proteomes" id="UP000267921"/>
    </source>
</evidence>
<evidence type="ECO:0000313" key="5">
    <source>
        <dbReference type="Proteomes" id="UP000198669"/>
    </source>
</evidence>
<reference evidence="3 5" key="2">
    <citation type="submission" date="2016-10" db="EMBL/GenBank/DDBJ databases">
        <authorList>
            <person name="de Groot N.N."/>
        </authorList>
    </citation>
    <scope>NUCLEOTIDE SEQUENCE [LARGE SCALE GENOMIC DNA]</scope>
    <source>
        <strain evidence="3 5">Z-7982</strain>
    </source>
</reference>
<gene>
    <name evidence="1" type="ORF">BHR79_00370</name>
    <name evidence="2" type="ORF">EFE40_02435</name>
    <name evidence="3" type="ORF">SAMN04515625_1707</name>
</gene>
<accession>A0A1L3PZQ6</accession>
<reference evidence="2 6" key="3">
    <citation type="submission" date="2018-10" db="EMBL/GenBank/DDBJ databases">
        <title>Cultivation of a novel Methanohalophilus strain from Kebrit Deep of the Red Sea and a genomic comparison of members of the genus Methanohalophilus.</title>
        <authorList>
            <person name="Guan Y."/>
            <person name="Ngugi D.K."/>
            <person name="Stingl U."/>
        </authorList>
    </citation>
    <scope>NUCLEOTIDE SEQUENCE [LARGE SCALE GENOMIC DNA]</scope>
    <source>
        <strain evidence="2 6">DSM 3094</strain>
    </source>
</reference>
<dbReference type="RefSeq" id="WP_072560227.1">
    <property type="nucleotide sequence ID" value="NZ_CP017921.1"/>
</dbReference>
<name>A0A1L3PZQ6_9EURY</name>
<dbReference type="EMBL" id="FNMU01000005">
    <property type="protein sequence ID" value="SDW83717.1"/>
    <property type="molecule type" value="Genomic_DNA"/>
</dbReference>
<dbReference type="OrthoDB" id="313097at2157"/>
<dbReference type="GeneID" id="30582159"/>
<dbReference type="Proteomes" id="UP000267921">
    <property type="component" value="Unassembled WGS sequence"/>
</dbReference>
<keyword evidence="1" id="KW-0378">Hydrolase</keyword>
<evidence type="ECO:0000313" key="3">
    <source>
        <dbReference type="EMBL" id="SDW83717.1"/>
    </source>
</evidence>
<evidence type="ECO:0000313" key="2">
    <source>
        <dbReference type="EMBL" id="RNI11053.1"/>
    </source>
</evidence>
<keyword evidence="4" id="KW-1185">Reference proteome</keyword>
<dbReference type="Proteomes" id="UP000186879">
    <property type="component" value="Chromosome"/>
</dbReference>
<protein>
    <submittedName>
        <fullName evidence="1">Phosphoribosyl-ATP pyrophosphohydrolase</fullName>
    </submittedName>
    <submittedName>
        <fullName evidence="3">Predicted house-cleaning noncanonical NTP pyrophosphatase, all-alpha NTP-PPase (MazG) superfamily</fullName>
    </submittedName>
</protein>
<dbReference type="KEGG" id="mhaz:BHR79_00370"/>
<dbReference type="Proteomes" id="UP000198669">
    <property type="component" value="Unassembled WGS sequence"/>
</dbReference>
<proteinExistence type="predicted"/>
<dbReference type="CDD" id="cd11532">
    <property type="entry name" value="NTP-PPase_COG4997"/>
    <property type="match status" value="1"/>
</dbReference>
<sequence length="104" mass="12219">MVRTHNKAVRDNIADIITKSGKNCTVQQLDDMDFLVEMEKKLYEEIDEYMADRDIEELADILEVIYRIAELKGYSGKDLEKIRMEKRAKTGCFSRNLYLFETSD</sequence>
<dbReference type="EMBL" id="CP017921">
    <property type="protein sequence ID" value="APH38083.1"/>
    <property type="molecule type" value="Genomic_DNA"/>
</dbReference>
<evidence type="ECO:0000313" key="4">
    <source>
        <dbReference type="Proteomes" id="UP000186879"/>
    </source>
</evidence>
<dbReference type="GO" id="GO:0016787">
    <property type="term" value="F:hydrolase activity"/>
    <property type="evidence" value="ECO:0007669"/>
    <property type="project" value="UniProtKB-KW"/>
</dbReference>
<dbReference type="InterPro" id="IPR038735">
    <property type="entry name" value="MSMEG_1276-like_NTP-PPase_dom"/>
</dbReference>
<reference evidence="1 4" key="1">
    <citation type="submission" date="2016-10" db="EMBL/GenBank/DDBJ databases">
        <title>Methanohalophilus halophilus.</title>
        <authorList>
            <person name="L'haridon S."/>
        </authorList>
    </citation>
    <scope>NUCLEOTIDE SEQUENCE [LARGE SCALE GENOMIC DNA]</scope>
    <source>
        <strain evidence="1 4">Z-7982</strain>
    </source>
</reference>
<organism evidence="1 4">
    <name type="scientific">Methanohalophilus halophilus</name>
    <dbReference type="NCBI Taxonomy" id="2177"/>
    <lineage>
        <taxon>Archaea</taxon>
        <taxon>Methanobacteriati</taxon>
        <taxon>Methanobacteriota</taxon>
        <taxon>Stenosarchaea group</taxon>
        <taxon>Methanomicrobia</taxon>
        <taxon>Methanosarcinales</taxon>
        <taxon>Methanosarcinaceae</taxon>
        <taxon>Methanohalophilus</taxon>
    </lineage>
</organism>